<comment type="function">
    <text evidence="14">Inhibits axonal extension by providing local signals to specify territories inaccessible for growing axons.</text>
</comment>
<proteinExistence type="inferred from homology"/>
<dbReference type="InterPro" id="IPR027231">
    <property type="entry name" value="Semaphorin"/>
</dbReference>
<comment type="caution">
    <text evidence="17">Lacks conserved residue(s) required for the propagation of feature annotation.</text>
</comment>
<evidence type="ECO:0000256" key="16">
    <source>
        <dbReference type="ARBA" id="ARBA00083064"/>
    </source>
</evidence>
<dbReference type="Pfam" id="PF01403">
    <property type="entry name" value="Sema"/>
    <property type="match status" value="1"/>
</dbReference>
<dbReference type="GO" id="GO:0071526">
    <property type="term" value="P:semaphorin-plexin signaling pathway"/>
    <property type="evidence" value="ECO:0007669"/>
    <property type="project" value="TreeGrafter"/>
</dbReference>
<keyword evidence="5 19" id="KW-0812">Transmembrane</keyword>
<keyword evidence="10 19" id="KW-0472">Membrane</keyword>
<evidence type="ECO:0000256" key="19">
    <source>
        <dbReference type="SAM" id="Phobius"/>
    </source>
</evidence>
<feature type="compositionally biased region" description="Basic and acidic residues" evidence="18">
    <location>
        <begin position="807"/>
        <end position="820"/>
    </location>
</feature>
<feature type="transmembrane region" description="Helical" evidence="19">
    <location>
        <begin position="707"/>
        <end position="731"/>
    </location>
</feature>
<feature type="region of interest" description="Disordered" evidence="18">
    <location>
        <begin position="788"/>
        <end position="842"/>
    </location>
</feature>
<comment type="subcellular location">
    <subcellularLocation>
        <location evidence="1">Membrane</location>
        <topology evidence="1">Single-pass type I membrane protein</topology>
    </subcellularLocation>
</comment>
<evidence type="ECO:0000256" key="11">
    <source>
        <dbReference type="ARBA" id="ARBA00023157"/>
    </source>
</evidence>
<evidence type="ECO:0000256" key="6">
    <source>
        <dbReference type="ARBA" id="ARBA00022729"/>
    </source>
</evidence>
<dbReference type="SUPFAM" id="SSF103575">
    <property type="entry name" value="Plexin repeat"/>
    <property type="match status" value="1"/>
</dbReference>
<comment type="similarity">
    <text evidence="2">Belongs to the semaphorin family.</text>
</comment>
<evidence type="ECO:0000256" key="1">
    <source>
        <dbReference type="ARBA" id="ARBA00004479"/>
    </source>
</evidence>
<dbReference type="GO" id="GO:0007411">
    <property type="term" value="P:axon guidance"/>
    <property type="evidence" value="ECO:0007669"/>
    <property type="project" value="UniProtKB-ARBA"/>
</dbReference>
<dbReference type="Ensembl" id="ENSONIT00000061024.1">
    <property type="protein sequence ID" value="ENSONIP00000035069.1"/>
    <property type="gene ID" value="ENSONIG00000002592.2"/>
</dbReference>
<dbReference type="Gene3D" id="2.130.10.10">
    <property type="entry name" value="YVTN repeat-like/Quinoprotein amine dehydrogenase"/>
    <property type="match status" value="1"/>
</dbReference>
<dbReference type="PANTHER" id="PTHR11036">
    <property type="entry name" value="SEMAPHORIN"/>
    <property type="match status" value="1"/>
</dbReference>
<dbReference type="GeneTree" id="ENSGT00940000154870"/>
<dbReference type="Pfam" id="PF01437">
    <property type="entry name" value="PSI"/>
    <property type="match status" value="1"/>
</dbReference>
<feature type="compositionally biased region" description="Basic and acidic residues" evidence="18">
    <location>
        <begin position="833"/>
        <end position="842"/>
    </location>
</feature>
<feature type="domain" description="Sema" evidence="20">
    <location>
        <begin position="39"/>
        <end position="519"/>
    </location>
</feature>
<keyword evidence="3" id="KW-0217">Developmental protein</keyword>
<evidence type="ECO:0000259" key="20">
    <source>
        <dbReference type="PROSITE" id="PS51004"/>
    </source>
</evidence>
<name>A0A669BKK8_ORENI</name>
<evidence type="ECO:0000256" key="13">
    <source>
        <dbReference type="ARBA" id="ARBA00023319"/>
    </source>
</evidence>
<dbReference type="OMA" id="CAYIRIS"/>
<dbReference type="GO" id="GO:0030215">
    <property type="term" value="F:semaphorin receptor binding"/>
    <property type="evidence" value="ECO:0007669"/>
    <property type="project" value="InterPro"/>
</dbReference>
<keyword evidence="11" id="KW-1015">Disulfide bond</keyword>
<evidence type="ECO:0000313" key="22">
    <source>
        <dbReference type="Proteomes" id="UP000005207"/>
    </source>
</evidence>
<keyword evidence="22" id="KW-1185">Reference proteome</keyword>
<keyword evidence="8" id="KW-0524">Neurogenesis</keyword>
<dbReference type="SUPFAM" id="SSF101912">
    <property type="entry name" value="Sema domain"/>
    <property type="match status" value="1"/>
</dbReference>
<dbReference type="InterPro" id="IPR036352">
    <property type="entry name" value="Semap_dom_sf"/>
</dbReference>
<dbReference type="InterPro" id="IPR002165">
    <property type="entry name" value="Plexin_repeat"/>
</dbReference>
<dbReference type="SMART" id="SM00630">
    <property type="entry name" value="Sema"/>
    <property type="match status" value="1"/>
</dbReference>
<evidence type="ECO:0000313" key="21">
    <source>
        <dbReference type="Ensembl" id="ENSONIP00000035069.1"/>
    </source>
</evidence>
<evidence type="ECO:0000256" key="12">
    <source>
        <dbReference type="ARBA" id="ARBA00023180"/>
    </source>
</evidence>
<dbReference type="FunFam" id="2.130.10.10:FF:000033">
    <property type="entry name" value="Semaphorin 4B"/>
    <property type="match status" value="1"/>
</dbReference>
<organism evidence="21 22">
    <name type="scientific">Oreochromis niloticus</name>
    <name type="common">Nile tilapia</name>
    <name type="synonym">Tilapia nilotica</name>
    <dbReference type="NCBI Taxonomy" id="8128"/>
    <lineage>
        <taxon>Eukaryota</taxon>
        <taxon>Metazoa</taxon>
        <taxon>Chordata</taxon>
        <taxon>Craniata</taxon>
        <taxon>Vertebrata</taxon>
        <taxon>Euteleostomi</taxon>
        <taxon>Actinopterygii</taxon>
        <taxon>Neopterygii</taxon>
        <taxon>Teleostei</taxon>
        <taxon>Neoteleostei</taxon>
        <taxon>Acanthomorphata</taxon>
        <taxon>Ovalentaria</taxon>
        <taxon>Cichlomorphae</taxon>
        <taxon>Cichliformes</taxon>
        <taxon>Cichlidae</taxon>
        <taxon>African cichlids</taxon>
        <taxon>Pseudocrenilabrinae</taxon>
        <taxon>Oreochromini</taxon>
        <taxon>Oreochromis</taxon>
    </lineage>
</organism>
<evidence type="ECO:0000256" key="10">
    <source>
        <dbReference type="ARBA" id="ARBA00023136"/>
    </source>
</evidence>
<reference evidence="22" key="1">
    <citation type="submission" date="2012-01" db="EMBL/GenBank/DDBJ databases">
        <title>The Genome Sequence of Oreochromis niloticus (Nile Tilapia).</title>
        <authorList>
            <consortium name="Broad Institute Genome Assembly Team"/>
            <consortium name="Broad Institute Sequencing Platform"/>
            <person name="Di Palma F."/>
            <person name="Johnson J."/>
            <person name="Lander E.S."/>
            <person name="Lindblad-Toh K."/>
        </authorList>
    </citation>
    <scope>NUCLEOTIDE SEQUENCE [LARGE SCALE GENOMIC DNA]</scope>
</reference>
<dbReference type="FunFam" id="3.30.1680.10:FF:000022">
    <property type="entry name" value="Semaphorin 4B"/>
    <property type="match status" value="1"/>
</dbReference>
<dbReference type="InterPro" id="IPR015943">
    <property type="entry name" value="WD40/YVTN_repeat-like_dom_sf"/>
</dbReference>
<evidence type="ECO:0000256" key="17">
    <source>
        <dbReference type="PROSITE-ProRule" id="PRU00352"/>
    </source>
</evidence>
<dbReference type="AlphaFoldDB" id="A0A669BKK8"/>
<gene>
    <name evidence="21" type="primary">SEMA4B</name>
</gene>
<protein>
    <recommendedName>
        <fullName evidence="15">Semaphorin-4B</fullName>
    </recommendedName>
    <alternativeName>
        <fullName evidence="16">Semaphorin-C</fullName>
    </alternativeName>
</protein>
<evidence type="ECO:0000256" key="8">
    <source>
        <dbReference type="ARBA" id="ARBA00022902"/>
    </source>
</evidence>
<keyword evidence="12" id="KW-0325">Glycoprotein</keyword>
<evidence type="ECO:0000256" key="2">
    <source>
        <dbReference type="ARBA" id="ARBA00009492"/>
    </source>
</evidence>
<accession>A0A669BKK8</accession>
<evidence type="ECO:0000256" key="3">
    <source>
        <dbReference type="ARBA" id="ARBA00022473"/>
    </source>
</evidence>
<keyword evidence="7" id="KW-0221">Differentiation</keyword>
<evidence type="ECO:0000256" key="5">
    <source>
        <dbReference type="ARBA" id="ARBA00022692"/>
    </source>
</evidence>
<evidence type="ECO:0000256" key="9">
    <source>
        <dbReference type="ARBA" id="ARBA00022989"/>
    </source>
</evidence>
<keyword evidence="4" id="KW-0597">Phosphoprotein</keyword>
<keyword evidence="6" id="KW-0732">Signal</keyword>
<dbReference type="Gene3D" id="3.30.1680.10">
    <property type="entry name" value="ligand-binding face of the semaphorins, domain 2"/>
    <property type="match status" value="1"/>
</dbReference>
<evidence type="ECO:0000256" key="7">
    <source>
        <dbReference type="ARBA" id="ARBA00022782"/>
    </source>
</evidence>
<evidence type="ECO:0000256" key="18">
    <source>
        <dbReference type="SAM" id="MobiDB-lite"/>
    </source>
</evidence>
<dbReference type="InParanoid" id="A0A669BKK8"/>
<dbReference type="InterPro" id="IPR016201">
    <property type="entry name" value="PSI"/>
</dbReference>
<dbReference type="GO" id="GO:0005886">
    <property type="term" value="C:plasma membrane"/>
    <property type="evidence" value="ECO:0007669"/>
    <property type="project" value="TreeGrafter"/>
</dbReference>
<dbReference type="GO" id="GO:0045499">
    <property type="term" value="F:chemorepellent activity"/>
    <property type="evidence" value="ECO:0007669"/>
    <property type="project" value="TreeGrafter"/>
</dbReference>
<dbReference type="GO" id="GO:0001755">
    <property type="term" value="P:neural crest cell migration"/>
    <property type="evidence" value="ECO:0007669"/>
    <property type="project" value="TreeGrafter"/>
</dbReference>
<sequence length="842" mass="94561">MHTYTHTLPCSLSHTLLHIHYQGDSSAAAASAAPPGSCSSTVGGKHDAKERSAKRFSANGVFNYTSLLLSQEDDMLYVGAREALFALSLSDISKIKLQKNLTWGTPAGKRDECSFKGKNLETDCFNYIKILLRLNSTHLYVCGTYAFSPVCAYINTSTFTLERAEEGEVMMEDGRSRCPFNPEYKSTAIIVDGELYTGTVSNFQGNEPVIYKSLGQGTALKTENSLKWLQDPVFVGSAYIEESQPIGNSVGDDDKIYFFFSEAGKEFDFFDNTIVSRIARVCKGDKGGERVLQKKWTTFLKAQLLCSLPDDGFPFNIIQDMFVLKPTGDSWESTVFYGVFTSQWYKGASGSSAVCAFTMEQVKKAFSGRYREVNRETQQWYTYNHPVPEPRPGACVTNHARQMGIQSSLHMPDKVLNFVKDHFLMDSAIRSTPLLLKRSVRYTQIAVHKIQGMERAYDVLFIGTDDGKLHKAINANDKMHIIEEMILFAEPQPVQHIELDPQRGLLFVSSYSGLVEVPVANCSNYLSCGECVLSRDPYCAWTGQLCQDVRMAPPDSHWQQDVEEADTSAICNRTLPNPRSGRPVASRGSPCQLITIPANTFRVLPCKLRSNLAQRRWRYSDSASQFLYATPEGNLVVVAQSERIETYQCWSEEEGFHQLLANYCVRAEPRQESTTLIGHSRTPHITREETIILPGESRSEQVHTKTYWNELIVVCALLAFSLVVFSLFVIYRNRDHMKSMLKQGECPNMQQKKRIVGKPTESLPLNGNTIPVSTSDHKGYQTLNDNYICSTPTHESSPDNSKSFSEASDRRPLNLKESHVEYSPTCPRPRVRLGSEIKDSIV</sequence>
<evidence type="ECO:0000256" key="4">
    <source>
        <dbReference type="ARBA" id="ARBA00022553"/>
    </source>
</evidence>
<dbReference type="Proteomes" id="UP000005207">
    <property type="component" value="Linkage group LG1"/>
</dbReference>
<dbReference type="PANTHER" id="PTHR11036:SF14">
    <property type="entry name" value="SEMAPHORIN-4B"/>
    <property type="match status" value="1"/>
</dbReference>
<dbReference type="SMART" id="SM00423">
    <property type="entry name" value="PSI"/>
    <property type="match status" value="1"/>
</dbReference>
<keyword evidence="13" id="KW-0393">Immunoglobulin domain</keyword>
<evidence type="ECO:0000256" key="15">
    <source>
        <dbReference type="ARBA" id="ARBA00074132"/>
    </source>
</evidence>
<evidence type="ECO:0000256" key="14">
    <source>
        <dbReference type="ARBA" id="ARBA00057157"/>
    </source>
</evidence>
<reference evidence="21" key="3">
    <citation type="submission" date="2025-09" db="UniProtKB">
        <authorList>
            <consortium name="Ensembl"/>
        </authorList>
    </citation>
    <scope>IDENTIFICATION</scope>
</reference>
<dbReference type="GO" id="GO:0030335">
    <property type="term" value="P:positive regulation of cell migration"/>
    <property type="evidence" value="ECO:0007669"/>
    <property type="project" value="TreeGrafter"/>
</dbReference>
<reference evidence="21" key="2">
    <citation type="submission" date="2025-08" db="UniProtKB">
        <authorList>
            <consortium name="Ensembl"/>
        </authorList>
    </citation>
    <scope>IDENTIFICATION</scope>
</reference>
<dbReference type="InterPro" id="IPR001627">
    <property type="entry name" value="Semap_dom"/>
</dbReference>
<dbReference type="PROSITE" id="PS51004">
    <property type="entry name" value="SEMA"/>
    <property type="match status" value="1"/>
</dbReference>
<feature type="compositionally biased region" description="Polar residues" evidence="18">
    <location>
        <begin position="788"/>
        <end position="806"/>
    </location>
</feature>
<keyword evidence="9 19" id="KW-1133">Transmembrane helix</keyword>